<gene>
    <name evidence="6" type="ORF">CFIO01_03172</name>
</gene>
<comment type="similarity">
    <text evidence="1">Belongs to the CCM1 family.</text>
</comment>
<organism evidence="6 7">
    <name type="scientific">Colletotrichum fioriniae PJ7</name>
    <dbReference type="NCBI Taxonomy" id="1445577"/>
    <lineage>
        <taxon>Eukaryota</taxon>
        <taxon>Fungi</taxon>
        <taxon>Dikarya</taxon>
        <taxon>Ascomycota</taxon>
        <taxon>Pezizomycotina</taxon>
        <taxon>Sordariomycetes</taxon>
        <taxon>Hypocreomycetidae</taxon>
        <taxon>Glomerellales</taxon>
        <taxon>Glomerellaceae</taxon>
        <taxon>Colletotrichum</taxon>
        <taxon>Colletotrichum acutatum species complex</taxon>
    </lineage>
</organism>
<dbReference type="eggNOG" id="ENOG502QSY4">
    <property type="taxonomic scope" value="Eukaryota"/>
</dbReference>
<comment type="caution">
    <text evidence="6">The sequence shown here is derived from an EMBL/GenBank/DDBJ whole genome shotgun (WGS) entry which is preliminary data.</text>
</comment>
<dbReference type="InterPro" id="IPR011990">
    <property type="entry name" value="TPR-like_helical_dom_sf"/>
</dbReference>
<dbReference type="OrthoDB" id="185373at2759"/>
<evidence type="ECO:0000256" key="5">
    <source>
        <dbReference type="SAM" id="MobiDB-lite"/>
    </source>
</evidence>
<dbReference type="Gene3D" id="1.25.40.10">
    <property type="entry name" value="Tetratricopeptide repeat domain"/>
    <property type="match status" value="2"/>
</dbReference>
<comment type="function">
    <text evidence="3">Regulates mitochondrial small subunit maturation by controlling 15S rRNA 5'-end processing. Localizes to the 5' precursor of the 15S rRNA in a position that is subsequently occupied by mS47 in the mature yeast mtSSU. Uses structure and sequence-specific RNA recognition, binding to a single-stranded region of the precursor and specifically recognizing bases -6 to -1. The exchange of Ccm1 for mS47 is coupled to the irreversible removal of precursor rRNA that is accompanied by conformational changes of the mitoribosomal proteins uS5m and mS26. These conformational changes signal completion of 5'-end rRNA processing through protection of the mature 5'-end of the 15S rRNA and stabilization of mS47. The removal of the 5' precursor together with the dissociation of Ccm1 may be catalyzed by the 5'-3' exoribonuclease Pet127. Involved in the specific removal of group I introns in mitochondrial encoded transcripts.</text>
</comment>
<keyword evidence="2" id="KW-0677">Repeat</keyword>
<feature type="region of interest" description="Disordered" evidence="5">
    <location>
        <begin position="615"/>
        <end position="635"/>
    </location>
</feature>
<keyword evidence="7" id="KW-1185">Reference proteome</keyword>
<evidence type="ECO:0000256" key="1">
    <source>
        <dbReference type="ARBA" id="ARBA00006192"/>
    </source>
</evidence>
<dbReference type="EMBL" id="JARH01000333">
    <property type="protein sequence ID" value="EXF82238.1"/>
    <property type="molecule type" value="Genomic_DNA"/>
</dbReference>
<reference evidence="6 7" key="1">
    <citation type="submission" date="2014-02" db="EMBL/GenBank/DDBJ databases">
        <title>The genome sequence of Colletotrichum fioriniae PJ7.</title>
        <authorList>
            <person name="Baroncelli R."/>
            <person name="Thon M.R."/>
        </authorList>
    </citation>
    <scope>NUCLEOTIDE SEQUENCE [LARGE SCALE GENOMIC DNA]</scope>
    <source>
        <strain evidence="6 7">PJ7</strain>
    </source>
</reference>
<dbReference type="PANTHER" id="PTHR47447">
    <property type="entry name" value="OS03G0856100 PROTEIN"/>
    <property type="match status" value="1"/>
</dbReference>
<dbReference type="InterPro" id="IPR002885">
    <property type="entry name" value="PPR_rpt"/>
</dbReference>
<dbReference type="KEGG" id="cfj:CFIO01_03172"/>
<proteinExistence type="inferred from homology"/>
<evidence type="ECO:0000256" key="3">
    <source>
        <dbReference type="ARBA" id="ARBA00044493"/>
    </source>
</evidence>
<dbReference type="AlphaFoldDB" id="A0A010SBU7"/>
<dbReference type="HOGENOM" id="CLU_014304_2_0_1"/>
<evidence type="ECO:0000256" key="2">
    <source>
        <dbReference type="ARBA" id="ARBA00022737"/>
    </source>
</evidence>
<name>A0A010SBU7_9PEZI</name>
<sequence length="635" mass="71020">MLSCKACLTRALQPLSGKASFSELSSTLPILQHGPPGNQRRLAHRKATPTTAAGRAFLKEGQEIEKDTHGSSEEFAEKRRKQKLDWAVSKHLEHLENPFNIAKHVEATLQKGRFDEALLLVQRASGKDTDLVVAWNHLIKYQIMELKRVNFAISLFNDMKKRGQSPNEQTFTIIFTGCAKSREPKTASAKALALYKTMLKEDAKIKPNSIHVNAVIQCCGRAGDVENMFTLADSADAKSGRKNTAYTYTAIINTLRAEAENQDNRKGQSLQQHIDTVEQTITRCKHIWEEVMRNWRNGKLEIDEDLVCAMGRVLLLGGSKDRGKILTMLEETMSVRNYNRTPTGDYAHRINDEMKGISATGSAKRKATVLSSKIKYAVPRANTLSLVLAIVREQKQTKLGVKYWDLFVHYYGVNPDTDNYHQMIRLYERSGSSKDAAKAVQQMPSDKPVPPIVYRRALSACINNNMSQNAFSDATSILNTMLAHGAAQKTPLDVRALLIYMKAAIICHFNFRQMDKAGDTQGAKRGYGQQLAAAVENLWQPFSAAKEALIKSQGKNVARKRAEAVEDLADLARKMISAVDKVVNEKALAADEEALISLKEKRSKLNRFAVEFTDPNQRIQDTTPAKKDEQDMLDL</sequence>
<dbReference type="STRING" id="1445577.A0A010SBU7"/>
<evidence type="ECO:0000313" key="6">
    <source>
        <dbReference type="EMBL" id="EXF82238.1"/>
    </source>
</evidence>
<dbReference type="Proteomes" id="UP000020467">
    <property type="component" value="Unassembled WGS sequence"/>
</dbReference>
<feature type="compositionally biased region" description="Basic and acidic residues" evidence="5">
    <location>
        <begin position="624"/>
        <end position="635"/>
    </location>
</feature>
<evidence type="ECO:0000313" key="7">
    <source>
        <dbReference type="Proteomes" id="UP000020467"/>
    </source>
</evidence>
<protein>
    <submittedName>
        <fullName evidence="6">Pentatricopeptide repeat domain-containing protein</fullName>
    </submittedName>
</protein>
<comment type="subunit">
    <text evidence="4">Binds to mitochondrial small subunit 15S rRNA.</text>
</comment>
<accession>A0A010SBU7</accession>
<dbReference type="Pfam" id="PF13041">
    <property type="entry name" value="PPR_2"/>
    <property type="match status" value="1"/>
</dbReference>
<evidence type="ECO:0000256" key="4">
    <source>
        <dbReference type="ARBA" id="ARBA00044511"/>
    </source>
</evidence>
<dbReference type="PANTHER" id="PTHR47447:SF17">
    <property type="entry name" value="OS12G0638900 PROTEIN"/>
    <property type="match status" value="1"/>
</dbReference>